<organism evidence="1 2">
    <name type="scientific">Bacillus cytotoxicus</name>
    <dbReference type="NCBI Taxonomy" id="580165"/>
    <lineage>
        <taxon>Bacteria</taxon>
        <taxon>Bacillati</taxon>
        <taxon>Bacillota</taxon>
        <taxon>Bacilli</taxon>
        <taxon>Bacillales</taxon>
        <taxon>Bacillaceae</taxon>
        <taxon>Bacillus</taxon>
        <taxon>Bacillus cereus group</taxon>
    </lineage>
</organism>
<proteinExistence type="predicted"/>
<dbReference type="EMBL" id="JAMBOP010000006">
    <property type="protein sequence ID" value="MCM3735561.1"/>
    <property type="molecule type" value="Genomic_DNA"/>
</dbReference>
<reference evidence="1" key="1">
    <citation type="submission" date="2022-05" db="EMBL/GenBank/DDBJ databases">
        <title>Comparative Genomics of Spacecraft Associated Microbes.</title>
        <authorList>
            <person name="Tran M.T."/>
            <person name="Wright A."/>
            <person name="Seuylemezian A."/>
            <person name="Eisen J."/>
            <person name="Coil D."/>
        </authorList>
    </citation>
    <scope>NUCLEOTIDE SEQUENCE</scope>
    <source>
        <strain evidence="1">FAIRING 10M-2.2</strain>
    </source>
</reference>
<evidence type="ECO:0000313" key="1">
    <source>
        <dbReference type="EMBL" id="MCM3735561.1"/>
    </source>
</evidence>
<comment type="caution">
    <text evidence="1">The sequence shown here is derived from an EMBL/GenBank/DDBJ whole genome shotgun (WGS) entry which is preliminary data.</text>
</comment>
<name>A0ACC6A514_9BACI</name>
<keyword evidence="2" id="KW-1185">Reference proteome</keyword>
<evidence type="ECO:0000313" key="2">
    <source>
        <dbReference type="Proteomes" id="UP001202289"/>
    </source>
</evidence>
<dbReference type="Proteomes" id="UP001202289">
    <property type="component" value="Unassembled WGS sequence"/>
</dbReference>
<accession>A0ACC6A514</accession>
<sequence>MKTAIYLRKSRADLEAEARGEGETLAKHRTALLKVAKEKNLNIVAVHEEIVSGESLVHRPEMLKLLQEVEDKKYDAVLCMDMDRLGRGGMKEQGIILETFKRSNTKIVTPRKIYDLNDEWDEEYSEFEAFMARKELKIITRRMQRGRIASVEAGNYIGTNAPYGYTIKGLKDGRTLEPHPEQAQAVKLVFEWYTHDDPEIRIGSAMIANKMNALGYKTATGKNWANWTVLSIIKNPVYCGKVTWKKQETTKSTTPGKTKETKIRDKSEWIVADGKHEALVSEEVFEKAQAILKGRYHVPYQIMNGVKNALAGVIKCAKCGASMVYRPYTTQKPALKCYNQPRCNNKASNYELVERRILEGLAEWLEMYKANFESNQPQEETNEVKQINVYRHMLKNLEKELAETETQKENLFDFLERKLYTEEIFLKRSKTLAAKTEKLQNDIDTVKESIDNEIQREQAQEDIIPQVERVLDLYDKTDDPKKKNSLLKSVLEKAVYNKEKHQYKDDFSLTLFPKLPN</sequence>
<gene>
    <name evidence="1" type="ORF">M3215_06950</name>
</gene>
<protein>
    <submittedName>
        <fullName evidence="1">Recombinase family protein</fullName>
    </submittedName>
</protein>